<evidence type="ECO:0000256" key="1">
    <source>
        <dbReference type="SAM" id="Phobius"/>
    </source>
</evidence>
<sequence length="161" mass="17829">MSRWDSLPISEQEQAYLASTTTTTHDPSLATTLKQNLAGLIRQEISDSGQNICFYRFGTADTAVPYMCDLGCCNHGCCTVGDIAAKNNSFGWAIALLIVVIITIIFALLALLSVWLLNRHKDKIHKQQLAESTIESSSISGPTSFYHPDYYQPKFGAYQPY</sequence>
<keyword evidence="1" id="KW-0812">Transmembrane</keyword>
<proteinExistence type="predicted"/>
<keyword evidence="1" id="KW-1133">Transmembrane helix</keyword>
<gene>
    <name evidence="2" type="ORF">WR25_04201</name>
</gene>
<feature type="transmembrane region" description="Helical" evidence="1">
    <location>
        <begin position="90"/>
        <end position="117"/>
    </location>
</feature>
<reference evidence="2 3" key="1">
    <citation type="journal article" date="2017" name="Curr. Biol.">
        <title>Genome architecture and evolution of a unichromosomal asexual nematode.</title>
        <authorList>
            <person name="Fradin H."/>
            <person name="Zegar C."/>
            <person name="Gutwein M."/>
            <person name="Lucas J."/>
            <person name="Kovtun M."/>
            <person name="Corcoran D."/>
            <person name="Baugh L.R."/>
            <person name="Kiontke K."/>
            <person name="Gunsalus K."/>
            <person name="Fitch D.H."/>
            <person name="Piano F."/>
        </authorList>
    </citation>
    <scope>NUCLEOTIDE SEQUENCE [LARGE SCALE GENOMIC DNA]</scope>
    <source>
        <strain evidence="2">PF1309</strain>
    </source>
</reference>
<dbReference type="EMBL" id="LIAE01010224">
    <property type="protein sequence ID" value="PAV65064.1"/>
    <property type="molecule type" value="Genomic_DNA"/>
</dbReference>
<dbReference type="OrthoDB" id="5844701at2759"/>
<comment type="caution">
    <text evidence="2">The sequence shown here is derived from an EMBL/GenBank/DDBJ whole genome shotgun (WGS) entry which is preliminary data.</text>
</comment>
<dbReference type="AlphaFoldDB" id="A0A2A2JTJ7"/>
<name>A0A2A2JTJ7_9BILA</name>
<protein>
    <recommendedName>
        <fullName evidence="4">CX domain-containing protein</fullName>
    </recommendedName>
</protein>
<keyword evidence="1" id="KW-0472">Membrane</keyword>
<organism evidence="2 3">
    <name type="scientific">Diploscapter pachys</name>
    <dbReference type="NCBI Taxonomy" id="2018661"/>
    <lineage>
        <taxon>Eukaryota</taxon>
        <taxon>Metazoa</taxon>
        <taxon>Ecdysozoa</taxon>
        <taxon>Nematoda</taxon>
        <taxon>Chromadorea</taxon>
        <taxon>Rhabditida</taxon>
        <taxon>Rhabditina</taxon>
        <taxon>Rhabditomorpha</taxon>
        <taxon>Rhabditoidea</taxon>
        <taxon>Rhabditidae</taxon>
        <taxon>Diploscapter</taxon>
    </lineage>
</organism>
<evidence type="ECO:0000313" key="2">
    <source>
        <dbReference type="EMBL" id="PAV65064.1"/>
    </source>
</evidence>
<accession>A0A2A2JTJ7</accession>
<evidence type="ECO:0000313" key="3">
    <source>
        <dbReference type="Proteomes" id="UP000218231"/>
    </source>
</evidence>
<evidence type="ECO:0008006" key="4">
    <source>
        <dbReference type="Google" id="ProtNLM"/>
    </source>
</evidence>
<keyword evidence="3" id="KW-1185">Reference proteome</keyword>
<dbReference type="Proteomes" id="UP000218231">
    <property type="component" value="Unassembled WGS sequence"/>
</dbReference>